<dbReference type="Pfam" id="PF20206">
    <property type="entry name" value="Tra1_ring"/>
    <property type="match status" value="1"/>
</dbReference>
<dbReference type="Gene3D" id="1.10.1070.11">
    <property type="entry name" value="Phosphatidylinositol 3-/4-kinase, catalytic domain"/>
    <property type="match status" value="1"/>
</dbReference>
<dbReference type="SMART" id="SM01343">
    <property type="entry name" value="FATC"/>
    <property type="match status" value="1"/>
</dbReference>
<feature type="domain" description="PI3K/PI4K catalytic" evidence="3">
    <location>
        <begin position="3649"/>
        <end position="3972"/>
    </location>
</feature>
<evidence type="ECO:0000259" key="4">
    <source>
        <dbReference type="PROSITE" id="PS51189"/>
    </source>
</evidence>
<dbReference type="GO" id="GO:0000124">
    <property type="term" value="C:SAGA complex"/>
    <property type="evidence" value="ECO:0007669"/>
    <property type="project" value="TreeGrafter"/>
</dbReference>
<dbReference type="Proteomes" id="UP000046393">
    <property type="component" value="Unplaced"/>
</dbReference>
<evidence type="ECO:0000256" key="1">
    <source>
        <dbReference type="ARBA" id="ARBA00007234"/>
    </source>
</evidence>
<evidence type="ECO:0000313" key="6">
    <source>
        <dbReference type="Proteomes" id="UP000046393"/>
    </source>
</evidence>
<dbReference type="GO" id="GO:0035267">
    <property type="term" value="C:NuA4 histone acetyltransferase complex"/>
    <property type="evidence" value="ECO:0007669"/>
    <property type="project" value="TreeGrafter"/>
</dbReference>
<dbReference type="SUPFAM" id="SSF48371">
    <property type="entry name" value="ARM repeat"/>
    <property type="match status" value="3"/>
</dbReference>
<dbReference type="InterPro" id="IPR046805">
    <property type="entry name" value="Tra1_ring"/>
</dbReference>
<dbReference type="SMART" id="SM00146">
    <property type="entry name" value="PI3Kc"/>
    <property type="match status" value="1"/>
</dbReference>
<dbReference type="InterPro" id="IPR014009">
    <property type="entry name" value="PIK_FAT"/>
</dbReference>
<dbReference type="InterPro" id="IPR011009">
    <property type="entry name" value="Kinase-like_dom_sf"/>
</dbReference>
<feature type="region of interest" description="Disordered" evidence="2">
    <location>
        <begin position="1"/>
        <end position="27"/>
    </location>
</feature>
<dbReference type="Pfam" id="PF00454">
    <property type="entry name" value="PI3_PI4_kinase"/>
    <property type="match status" value="1"/>
</dbReference>
<keyword evidence="6" id="KW-1185">Reference proteome</keyword>
<comment type="similarity">
    <text evidence="1">Belongs to the PI3/PI4-kinase family. TRA1 subfamily.</text>
</comment>
<dbReference type="GO" id="GO:0006355">
    <property type="term" value="P:regulation of DNA-templated transcription"/>
    <property type="evidence" value="ECO:0007669"/>
    <property type="project" value="TreeGrafter"/>
</dbReference>
<dbReference type="InterPro" id="IPR016024">
    <property type="entry name" value="ARM-type_fold"/>
</dbReference>
<feature type="domain" description="FAT" evidence="4">
    <location>
        <begin position="2869"/>
        <end position="3471"/>
    </location>
</feature>
<dbReference type="InterPro" id="IPR046807">
    <property type="entry name" value="Tra1_central"/>
</dbReference>
<dbReference type="Pfam" id="PF02259">
    <property type="entry name" value="FAT"/>
    <property type="match status" value="1"/>
</dbReference>
<reference evidence="7" key="1">
    <citation type="submission" date="2016-04" db="UniProtKB">
        <authorList>
            <consortium name="WormBaseParasite"/>
        </authorList>
    </citation>
    <scope>IDENTIFICATION</scope>
</reference>
<dbReference type="PROSITE" id="PS51189">
    <property type="entry name" value="FAT"/>
    <property type="match status" value="1"/>
</dbReference>
<dbReference type="InterPro" id="IPR003151">
    <property type="entry name" value="PIK-rel_kinase_FAT"/>
</dbReference>
<dbReference type="PANTHER" id="PTHR11139:SF1">
    <property type="entry name" value="TRANSFORMATION_TRANSCRIPTION DOMAIN-ASSOCIATED PROTEIN"/>
    <property type="match status" value="1"/>
</dbReference>
<dbReference type="InterPro" id="IPR050517">
    <property type="entry name" value="DDR_Repair_Kinase"/>
</dbReference>
<feature type="domain" description="FATC" evidence="5">
    <location>
        <begin position="3952"/>
        <end position="3984"/>
    </location>
</feature>
<dbReference type="GO" id="GO:0006281">
    <property type="term" value="P:DNA repair"/>
    <property type="evidence" value="ECO:0007669"/>
    <property type="project" value="TreeGrafter"/>
</dbReference>
<dbReference type="WBParaSite" id="SMUV_0000774001-mRNA-1">
    <property type="protein sequence ID" value="SMUV_0000774001-mRNA-1"/>
    <property type="gene ID" value="SMUV_0000774001"/>
</dbReference>
<dbReference type="PROSITE" id="PS50290">
    <property type="entry name" value="PI3_4_KINASE_3"/>
    <property type="match status" value="1"/>
</dbReference>
<dbReference type="SUPFAM" id="SSF56112">
    <property type="entry name" value="Protein kinase-like (PK-like)"/>
    <property type="match status" value="1"/>
</dbReference>
<dbReference type="InterPro" id="IPR003152">
    <property type="entry name" value="FATC_dom"/>
</dbReference>
<dbReference type="STRING" id="451379.A0A0N5ASH3"/>
<evidence type="ECO:0000259" key="5">
    <source>
        <dbReference type="PROSITE" id="PS51190"/>
    </source>
</evidence>
<proteinExistence type="inferred from homology"/>
<dbReference type="InterPro" id="IPR036940">
    <property type="entry name" value="PI3/4_kinase_cat_sf"/>
</dbReference>
<evidence type="ECO:0000259" key="3">
    <source>
        <dbReference type="PROSITE" id="PS50290"/>
    </source>
</evidence>
<sequence length="3984" mass="453901">MMSNTGQAAPQYGLSQQQHQPTTSMGRALQPSNLQQTSISLMPRIDSLIKTLSDACQRDDLRLKALQEISNSFEEVSVTNAYHSLISNLLTAFMKIFQDTVPQFISENNTQQLRKLMLEIILRMACNETVKQFAKTIQPQLVESIISENEENSLIAMKIMVEYMRGFRLPFCPEVSRLLSHFKSMYQNIPHHVSARRMFEQRSQISHTGTSTNSEESIIESSLQCCYTHTIVYLSESNPDGVQPSGYSLIPRASQSIKVLAEIPTFLLTLCQLHRHNIKNELTEFVPLIIQFVNLSIPTDQRASQIFSISLAEEFYNSQVRALSFLGIMAKTTAFNMSEVMNRHSASLIQGIVHLMERCPNDTLAMRRELIATAKNFFQCDMRTKFISILPRLFNENLLLGTGFTVVDNMRTILYTILADLVHHLRTNLSYNFLCCSVYTFVRSIHDQSLPPYVQAMCCKLVMNLIDSFVVIEKEHSEQPGRDILLWIMESYVRKFRVLAEYHVPMLIAKDAANISDIRLKTDEKLLQTPSINFSSGNTKNDERGRKLLADSFGRGVDLLKEVSFSHSEVTVGEIEIDDAPDPETLKESVMVNNCEDASAITSQTVKCCRSMLPPPTKVGKFSSPSEILTQYWALSAPPMTFHDAKSILRVLAQACKHTVHGLNKTHITNLSPSSMHEAKLMEQLFFYGLKCLDIYVLSPLYPGVFVSSSGVQKPGFNGYRSKDEKEVLECFAGIFTALNPTMFKEIFSKYIEFFIQRISRNPSLYLICNAFLVAPSTSAKCADVLIRYLMKKLPELSENNDVTSLYLKLFKLVFSSISCCQPSGNGCAEVERMLQPYLHDMVYESMELALRGREPVNYLLLLRGLFRSIGGGNYDLLYQAFLPLLPTLLQQINRLQSSAHRQQMKEIFVELCLTVPVRLSALLPFLPLLMDPLVCALNGSPPIVSQGLRTLELCVDNLQPEYLYEHMTPVRAQLMHGLWRAVSSGDSGTHPRAFKILCKFGGSNRKMLSDSQELNYKTSFTSEYPAFEMVFLRTLSTAFASDDPLFQAGGNEPLHCVLSVSELVASALENLRSPFVMDPSVSVCASPMQASMRINLSLRRHSYNVVRSVILGSFMPSNSNVLENVYLQKHLLNELEAVRNDPAFYSHAPFKCTNAESRSLYIDAVCGLFYAVVSRDLRDEVVVFFKSIIRQLTIQAVFDYRTGSPAMSRKDLSECMDGFVIVDVLMKVFADPCKEISQSAIQALNLIRDTLKILYGDKEKALQAPLFCEVFRQSLSLCYTDVWYARLGGCLAINYFLVNGSKRMIKGIAHDTLSALFEVIIGLSDEVSSSVVDMSVTAIEKLIELCFQDNQNGEERNTLANVFIKLAIKHLAAPSPVLRLECRKLLSKLSMILEVTLNELLFEHKASIENKMQSGFSDFVRMSLFHQMAFLESFEYVYSMEPPLLQLSFCSSDELKFINELICICDVDDSTLLKKNNYQPSRFVEVSALGGISSASVIQFREITIRAALTCYIAACSAFACVQQAVNSEKHVTTVTVNDRSNVEISNYQNNMTNTSCDFELTALQEKLFSILLKFIKSPNSKLQSAAFEALKNSELKVPLRVDLVRKHLNPLLVQFNDAIYAPISSQVASQLQYYMRLSFDAFDRDFADKLEAHMRIKSTITQEVTLDDINSALIMCEIIAEMPTVGSQFIEILTFMFCRWEALLVFDTAVNWKYPLLKYLVRYPLEAVRFFTLEECISDEGVRELFKEIVNHKEANSIREVLMNDNSYFFHLLHGETARRDNTWSKSSLHLCDMELLALKLIASVGKRHANWAANGSVNIVKRIQTLWTDKDFRARYVAKDFIEEPRFEVPKLAALIMLRYFRANIDDMELLYDLCFVFLNQFTSDFSFFRLFIEREIIPNYSIEWRQNALKFVVRKFEEDLLSAQNENIVKMLHYIIIPCLHYAFERYDVDLVVGTPANPDVPDDNNLVSLMCHKVMNRSKFQMSDSMLIALFHLGCLFVSNCPAHIHNFAQKKQGDRLRILMLLGWPCLSPQQQQDQTTRYMGHLLIAHIIDQFNINRKIVLQVFHSLLRAYHTDPRDVVKKSLDVLTPAMPKRVDDGCKQMMTFVKKTILEEGHNGPQVYHCLSLVVRHYKIYYNVRHYMIQFLMNAIHRLVTMQGSIENRRIAIDVCEMVIKWEQLRLKNLEEAGIQTEDGFDGNADVLLGGSSGATMPASGLNRSLIDPGTNTAASLGHSNISALSRHDDDEVNKPIEKVYIDNVTTLLLKMAINVPDSTNAQQVAALEQLNKRSLGLLKACLKPNMWGHKATIRIQWLEKQLITSVDPAILQQHRDSQTFLTHVSLQAQAIVDLYSQLVNMLPTEKMLLNMKQAQRGIVACLASQQTGVLRSFYQLIAKLMEKTKSTGEGLVELGIVNQFIAKNQAQPVTTIYPAINILRTMCGSQPAYVDTVCLSSFLKAIQRLVKDHIASSTKGENKVVPALAELIIYSLELLRPRVHALSAEARRNIALCILQPLIEKAQIDRVLEVVLKMVNELVKTGDEKHPNQGVPLLIRLTQAFESQNRHKTGSEMLLYLLKIVLYVYECPILRSTDAVVKLSNAFHWGLSVQDEETRNRFFKVFDAQVSRRVYERLYHIVALQNWGDMHDSFWIKHCINLMLFSIIEEKKEMDKPYPTKLVNCATFWHSFEACFRLDALPSKMSDVEQNSDVFSVDCKTMEMDLSTNVEESSNLSPVVSNARESAQEKIAAAAEVEITDLTNEEPELTAEALIKKQSELLFEASRFRVTDVISSIIELIHSDSELASKVWIKLFTSLWSGLTTYERGSLEAEMMPFLVSGCHISQQNCSCSSLTTFMEAIYRCDPPVKFQPNVVRYVSANHHAWHRGIMLLENDILSMPKMLGNEQILELFPSPHFVHQLATMDSLKELYEELDEEDQLEALWNRRAYYEGTTNAISLCNQGRYEMALQCVSSLMDSTSERLCSGVEYTNTLTAALYAEYEEWQKIWVKSTRELGRWEDLRDFANSQSVQDLGLLAESSWHIPEWNLFGECLVQLEGCTPPQLFFDVSLYKAMHLVIHPSLYEEESDKLKVRIKKLLEDCNDELMKKWERLPKVVSHSHINILQSANRVEEVGEASTLSVNVLLANSRQAQHSNILSEVKSLMKTWRNRSPTLADNYSHWMDIHHWRIHHFAATVKLLRRWETFPSSQIQHTHMALHTAAVSEEQLARAARQCGLFNVAQESLNRLHTLPAVLPADADSRVTEHIKCMIKKASEFNITHGEEESALREALAVTENVKLNVLNKEHVSKIFSLKGVVLSRLGKIEEANCAFSAAATLSEPNSVKNSVWSRWGEHLEKVFFANSCEDSALDYGINALSCILEGARIDNEEKTRKYISRFFWLLRCMSCHGEVVCSKMYAVVEKFACEIPPLNWLYWLPQLISELRQRPSRAIAAIISYVGENFEQQTFCAIRSATIATEINRAVNEAFRIKQDLSLPNEGTFEEYILKIVMQLCYSKPPDILALNRIFIELDAMGESWLEQTINILNEFRDRILKYVYLMENRDDVATAILPNDIETDLSQWIELLSNQKNSKNNAEFIRSCSEPFSSELSFTSPSKRRVLRVIAILNNWITLLNSRLDDLPKKRMLQDVSPFLASYTCKVANVEMLGEVISSKTKQYSAYIARFMPVYHIVRRGGVLCQRITIRALNGKETCRRFLQFVTRRTVYFGTFTLLECPNKSDDYYSFIGILDEMIKNQSQLQSSADVILRYYSMLTDEKTSFSKSQYVNAYTKCCSSSMVSSDMLSKWFYKHYDNPTHLFTLRKQLALQLSLLCISEYLFDLKALMLEHMDLDLSTGQLSYADFDFCFNTFEKSVEHSKVVPFRLTPNLVRFLGMSLDGHYKCAAIAITHCFLHQNVTLYLRCLMWDALNDQKCHKLSANNLREGINGIIDGIQKRLLDTASDPVYQINELMRSAQSVEKLALMDPCWHPWF</sequence>
<protein>
    <submittedName>
        <fullName evidence="7">Non-specific serine/threonine protein kinase</fullName>
    </submittedName>
</protein>
<dbReference type="GO" id="GO:0005634">
    <property type="term" value="C:nucleus"/>
    <property type="evidence" value="ECO:0007669"/>
    <property type="project" value="TreeGrafter"/>
</dbReference>
<dbReference type="PANTHER" id="PTHR11139">
    <property type="entry name" value="ATAXIA TELANGIECTASIA MUTATED ATM -RELATED"/>
    <property type="match status" value="1"/>
</dbReference>
<dbReference type="InterPro" id="IPR000403">
    <property type="entry name" value="PI3/4_kinase_cat_dom"/>
</dbReference>
<dbReference type="PROSITE" id="PS51190">
    <property type="entry name" value="FATC"/>
    <property type="match status" value="1"/>
</dbReference>
<evidence type="ECO:0000313" key="7">
    <source>
        <dbReference type="WBParaSite" id="SMUV_0000774001-mRNA-1"/>
    </source>
</evidence>
<accession>A0A0N5ASH3</accession>
<evidence type="ECO:0000256" key="2">
    <source>
        <dbReference type="SAM" id="MobiDB-lite"/>
    </source>
</evidence>
<name>A0A0N5ASH3_9BILA</name>
<dbReference type="Pfam" id="PF20175">
    <property type="entry name" value="Tra1_central"/>
    <property type="match status" value="1"/>
</dbReference>
<organism evidence="6 7">
    <name type="scientific">Syphacia muris</name>
    <dbReference type="NCBI Taxonomy" id="451379"/>
    <lineage>
        <taxon>Eukaryota</taxon>
        <taxon>Metazoa</taxon>
        <taxon>Ecdysozoa</taxon>
        <taxon>Nematoda</taxon>
        <taxon>Chromadorea</taxon>
        <taxon>Rhabditida</taxon>
        <taxon>Spirurina</taxon>
        <taxon>Oxyuridomorpha</taxon>
        <taxon>Oxyuroidea</taxon>
        <taxon>Oxyuridae</taxon>
        <taxon>Syphacia</taxon>
    </lineage>
</organism>